<dbReference type="EMBL" id="QYUL01000004">
    <property type="protein sequence ID" value="RJF78130.1"/>
    <property type="molecule type" value="Genomic_DNA"/>
</dbReference>
<dbReference type="AlphaFoldDB" id="A0A418VPD8"/>
<evidence type="ECO:0000313" key="3">
    <source>
        <dbReference type="Proteomes" id="UP000283458"/>
    </source>
</evidence>
<protein>
    <submittedName>
        <fullName evidence="2">Uncharacterized protein</fullName>
    </submittedName>
</protein>
<name>A0A418VPD8_9PROT</name>
<dbReference type="RefSeq" id="WP_147395273.1">
    <property type="nucleotide sequence ID" value="NZ_QYUL01000004.1"/>
</dbReference>
<accession>A0A418VPD8</accession>
<organism evidence="2 3">
    <name type="scientific">Azospirillum cavernae</name>
    <dbReference type="NCBI Taxonomy" id="2320860"/>
    <lineage>
        <taxon>Bacteria</taxon>
        <taxon>Pseudomonadati</taxon>
        <taxon>Pseudomonadota</taxon>
        <taxon>Alphaproteobacteria</taxon>
        <taxon>Rhodospirillales</taxon>
        <taxon>Azospirillaceae</taxon>
        <taxon>Azospirillum</taxon>
    </lineage>
</organism>
<evidence type="ECO:0000256" key="1">
    <source>
        <dbReference type="SAM" id="Coils"/>
    </source>
</evidence>
<reference evidence="2 3" key="1">
    <citation type="submission" date="2018-09" db="EMBL/GenBank/DDBJ databases">
        <authorList>
            <person name="Zhu H."/>
        </authorList>
    </citation>
    <scope>NUCLEOTIDE SEQUENCE [LARGE SCALE GENOMIC DNA]</scope>
    <source>
        <strain evidence="2 3">K2W22B-5</strain>
    </source>
</reference>
<gene>
    <name evidence="2" type="ORF">D3877_23670</name>
</gene>
<keyword evidence="3" id="KW-1185">Reference proteome</keyword>
<dbReference type="Proteomes" id="UP000283458">
    <property type="component" value="Unassembled WGS sequence"/>
</dbReference>
<proteinExistence type="predicted"/>
<evidence type="ECO:0000313" key="2">
    <source>
        <dbReference type="EMBL" id="RJF78130.1"/>
    </source>
</evidence>
<comment type="caution">
    <text evidence="2">The sequence shown here is derived from an EMBL/GenBank/DDBJ whole genome shotgun (WGS) entry which is preliminary data.</text>
</comment>
<feature type="coiled-coil region" evidence="1">
    <location>
        <begin position="14"/>
        <end position="55"/>
    </location>
</feature>
<sequence>MMSALFTALREGGMDDALQHLAATQRERDEARQRVAQLERRVTDLLDANNREVENRRFLANRMRQSARLLTALAQTGDPKILASIHTLLEV</sequence>
<keyword evidence="1" id="KW-0175">Coiled coil</keyword>